<name>X1CRN9_9ZZZZ</name>
<gene>
    <name evidence="1" type="ORF">S01H4_36855</name>
</gene>
<proteinExistence type="predicted"/>
<sequence length="61" mass="7153">MDEDSDIFKLANQVAFLEEIVEDMLEVLGRTTKSQARKAFGEIMLRYASYHREKWGGKRDE</sequence>
<reference evidence="1" key="1">
    <citation type="journal article" date="2014" name="Front. Microbiol.">
        <title>High frequency of phylogenetically diverse reductive dehalogenase-homologous genes in deep subseafloor sedimentary metagenomes.</title>
        <authorList>
            <person name="Kawai M."/>
            <person name="Futagami T."/>
            <person name="Toyoda A."/>
            <person name="Takaki Y."/>
            <person name="Nishi S."/>
            <person name="Hori S."/>
            <person name="Arai W."/>
            <person name="Tsubouchi T."/>
            <person name="Morono Y."/>
            <person name="Uchiyama I."/>
            <person name="Ito T."/>
            <person name="Fujiyama A."/>
            <person name="Inagaki F."/>
            <person name="Takami H."/>
        </authorList>
    </citation>
    <scope>NUCLEOTIDE SEQUENCE</scope>
    <source>
        <strain evidence="1">Expedition CK06-06</strain>
    </source>
</reference>
<protein>
    <submittedName>
        <fullName evidence="1">Uncharacterized protein</fullName>
    </submittedName>
</protein>
<evidence type="ECO:0000313" key="1">
    <source>
        <dbReference type="EMBL" id="GAG95632.1"/>
    </source>
</evidence>
<organism evidence="1">
    <name type="scientific">marine sediment metagenome</name>
    <dbReference type="NCBI Taxonomy" id="412755"/>
    <lineage>
        <taxon>unclassified sequences</taxon>
        <taxon>metagenomes</taxon>
        <taxon>ecological metagenomes</taxon>
    </lineage>
</organism>
<comment type="caution">
    <text evidence="1">The sequence shown here is derived from an EMBL/GenBank/DDBJ whole genome shotgun (WGS) entry which is preliminary data.</text>
</comment>
<accession>X1CRN9</accession>
<dbReference type="AlphaFoldDB" id="X1CRN9"/>
<dbReference type="EMBL" id="BART01019738">
    <property type="protein sequence ID" value="GAG95632.1"/>
    <property type="molecule type" value="Genomic_DNA"/>
</dbReference>